<dbReference type="AlphaFoldDB" id="A0A5D0NUU5"/>
<protein>
    <submittedName>
        <fullName evidence="3">Nuclear transport factor 2 family protein</fullName>
    </submittedName>
</protein>
<dbReference type="CDD" id="cd00531">
    <property type="entry name" value="NTF2_like"/>
    <property type="match status" value="1"/>
</dbReference>
<dbReference type="InterPro" id="IPR032710">
    <property type="entry name" value="NTF2-like_dom_sf"/>
</dbReference>
<proteinExistence type="predicted"/>
<name>A0A5D0NUU5_9ACTN</name>
<feature type="domain" description="SnoaL-like" evidence="2">
    <location>
        <begin position="11"/>
        <end position="136"/>
    </location>
</feature>
<keyword evidence="4" id="KW-1185">Reference proteome</keyword>
<organism evidence="3 4">
    <name type="scientific">Actinomadura chibensis</name>
    <dbReference type="NCBI Taxonomy" id="392828"/>
    <lineage>
        <taxon>Bacteria</taxon>
        <taxon>Bacillati</taxon>
        <taxon>Actinomycetota</taxon>
        <taxon>Actinomycetes</taxon>
        <taxon>Streptosporangiales</taxon>
        <taxon>Thermomonosporaceae</taxon>
        <taxon>Actinomadura</taxon>
    </lineage>
</organism>
<evidence type="ECO:0000313" key="3">
    <source>
        <dbReference type="EMBL" id="TYB47984.1"/>
    </source>
</evidence>
<dbReference type="InterPro" id="IPR037401">
    <property type="entry name" value="SnoaL-like"/>
</dbReference>
<reference evidence="3 4" key="1">
    <citation type="submission" date="2019-08" db="EMBL/GenBank/DDBJ databases">
        <title>Actinomadura sp. nov. CYP1-5 isolated from mountain soil.</title>
        <authorList>
            <person name="Songsumanus A."/>
            <person name="Kuncharoen N."/>
            <person name="Kudo T."/>
            <person name="Yuki M."/>
            <person name="Igarashi Y."/>
            <person name="Tanasupawat S."/>
        </authorList>
    </citation>
    <scope>NUCLEOTIDE SEQUENCE [LARGE SCALE GENOMIC DNA]</scope>
    <source>
        <strain evidence="3 4">JCM 14158</strain>
    </source>
</reference>
<evidence type="ECO:0000259" key="2">
    <source>
        <dbReference type="Pfam" id="PF13577"/>
    </source>
</evidence>
<dbReference type="Proteomes" id="UP000323380">
    <property type="component" value="Unassembled WGS sequence"/>
</dbReference>
<feature type="compositionally biased region" description="Basic and acidic residues" evidence="1">
    <location>
        <begin position="141"/>
        <end position="155"/>
    </location>
</feature>
<accession>A0A5D0NUU5</accession>
<dbReference type="RefSeq" id="WP_067900669.1">
    <property type="nucleotide sequence ID" value="NZ_VSFG01000001.1"/>
</dbReference>
<evidence type="ECO:0000256" key="1">
    <source>
        <dbReference type="SAM" id="MobiDB-lite"/>
    </source>
</evidence>
<comment type="caution">
    <text evidence="3">The sequence shown here is derived from an EMBL/GenBank/DDBJ whole genome shotgun (WGS) entry which is preliminary data.</text>
</comment>
<evidence type="ECO:0000313" key="4">
    <source>
        <dbReference type="Proteomes" id="UP000323380"/>
    </source>
</evidence>
<sequence length="165" mass="18439">MSHSTVSPALYAEVLHFYAWQMQTLDGGDFGGYAATFTEDGEFEHSPSRPAARTRRGIERELDDFHRQRFAGDPVQRRHWFTHVALREAEDGTLRSTCYALILTTRPGDDLVVGPSCVVHDVIVREGGELLLKSRRITYDRDRSPDGARAGERAANRVASTGPSH</sequence>
<feature type="region of interest" description="Disordered" evidence="1">
    <location>
        <begin position="141"/>
        <end position="165"/>
    </location>
</feature>
<dbReference type="SUPFAM" id="SSF54427">
    <property type="entry name" value="NTF2-like"/>
    <property type="match status" value="1"/>
</dbReference>
<dbReference type="STRING" id="1220554.GCA_001552135_06600"/>
<gene>
    <name evidence="3" type="ORF">FXF69_01730</name>
</gene>
<dbReference type="Pfam" id="PF13577">
    <property type="entry name" value="SnoaL_4"/>
    <property type="match status" value="1"/>
</dbReference>
<dbReference type="EMBL" id="VSFG01000001">
    <property type="protein sequence ID" value="TYB47984.1"/>
    <property type="molecule type" value="Genomic_DNA"/>
</dbReference>
<dbReference type="Gene3D" id="3.10.450.50">
    <property type="match status" value="1"/>
</dbReference>